<reference evidence="2" key="1">
    <citation type="submission" date="2021-09" db="EMBL/GenBank/DDBJ databases">
        <authorList>
            <consortium name="AG Swart"/>
            <person name="Singh M."/>
            <person name="Singh A."/>
            <person name="Seah K."/>
            <person name="Emmerich C."/>
        </authorList>
    </citation>
    <scope>NUCLEOTIDE SEQUENCE</scope>
    <source>
        <strain evidence="2">ATCC30299</strain>
    </source>
</reference>
<organism evidence="2 3">
    <name type="scientific">Blepharisma stoltei</name>
    <dbReference type="NCBI Taxonomy" id="1481888"/>
    <lineage>
        <taxon>Eukaryota</taxon>
        <taxon>Sar</taxon>
        <taxon>Alveolata</taxon>
        <taxon>Ciliophora</taxon>
        <taxon>Postciliodesmatophora</taxon>
        <taxon>Heterotrichea</taxon>
        <taxon>Heterotrichida</taxon>
        <taxon>Blepharismidae</taxon>
        <taxon>Blepharisma</taxon>
    </lineage>
</organism>
<name>A0AAU9JB76_9CILI</name>
<dbReference type="EMBL" id="CAJZBQ010000015">
    <property type="protein sequence ID" value="CAG9316458.1"/>
    <property type="molecule type" value="Genomic_DNA"/>
</dbReference>
<protein>
    <submittedName>
        <fullName evidence="2">Uncharacterized protein</fullName>
    </submittedName>
</protein>
<dbReference type="AlphaFoldDB" id="A0AAU9JB76"/>
<sequence length="68" mass="7981">MHIDSWIGVIFDKLTLESSSNVDKRHTKNSFESWWPNVSSCIELTNENFWLAWSLKILKFCSISLFLS</sequence>
<dbReference type="EMBL" id="CAJZBQ010000035">
    <property type="protein sequence ID" value="CAG9324187.1"/>
    <property type="molecule type" value="Genomic_DNA"/>
</dbReference>
<accession>A0AAU9JB76</accession>
<evidence type="ECO:0000313" key="1">
    <source>
        <dbReference type="EMBL" id="CAG9316458.1"/>
    </source>
</evidence>
<evidence type="ECO:0000313" key="2">
    <source>
        <dbReference type="EMBL" id="CAG9324187.1"/>
    </source>
</evidence>
<evidence type="ECO:0000313" key="3">
    <source>
        <dbReference type="Proteomes" id="UP001162131"/>
    </source>
</evidence>
<keyword evidence="3" id="KW-1185">Reference proteome</keyword>
<proteinExistence type="predicted"/>
<dbReference type="Proteomes" id="UP001162131">
    <property type="component" value="Unassembled WGS sequence"/>
</dbReference>
<comment type="caution">
    <text evidence="2">The sequence shown here is derived from an EMBL/GenBank/DDBJ whole genome shotgun (WGS) entry which is preliminary data.</text>
</comment>
<gene>
    <name evidence="1" type="ORF">BSTOLATCC_MIC15888</name>
    <name evidence="2" type="ORF">BSTOLATCC_MIC35207</name>
</gene>